<dbReference type="InterPro" id="IPR013655">
    <property type="entry name" value="PAS_fold_3"/>
</dbReference>
<dbReference type="InterPro" id="IPR036890">
    <property type="entry name" value="HATPase_C_sf"/>
</dbReference>
<dbReference type="InterPro" id="IPR035909">
    <property type="entry name" value="CheB_C"/>
</dbReference>
<dbReference type="GO" id="GO:0032259">
    <property type="term" value="P:methylation"/>
    <property type="evidence" value="ECO:0007669"/>
    <property type="project" value="UniProtKB-KW"/>
</dbReference>
<dbReference type="GO" id="GO:0005737">
    <property type="term" value="C:cytoplasm"/>
    <property type="evidence" value="ECO:0007669"/>
    <property type="project" value="InterPro"/>
</dbReference>
<dbReference type="EMBL" id="CP002859">
    <property type="protein sequence ID" value="AEI49000.1"/>
    <property type="molecule type" value="Genomic_DNA"/>
</dbReference>
<dbReference type="RefSeq" id="WP_013928309.1">
    <property type="nucleotide sequence ID" value="NC_015703.1"/>
</dbReference>
<keyword evidence="6 13" id="KW-0378">Hydrolase</keyword>
<dbReference type="Gene3D" id="3.30.450.20">
    <property type="entry name" value="PAS domain"/>
    <property type="match status" value="2"/>
</dbReference>
<evidence type="ECO:0000313" key="14">
    <source>
        <dbReference type="Proteomes" id="UP000000493"/>
    </source>
</evidence>
<dbReference type="SUPFAM" id="SSF47384">
    <property type="entry name" value="Homodimeric domain of signal transducing histidine kinase"/>
    <property type="match status" value="1"/>
</dbReference>
<dbReference type="CDD" id="cd16434">
    <property type="entry name" value="CheB-CheR_fusion"/>
    <property type="match status" value="1"/>
</dbReference>
<dbReference type="PROSITE" id="PS50123">
    <property type="entry name" value="CHER"/>
    <property type="match status" value="1"/>
</dbReference>
<reference evidence="14" key="1">
    <citation type="submission" date="2011-06" db="EMBL/GenBank/DDBJ databases">
        <title>The complete genome of chromosome of Runella slithyformis DSM 19594.</title>
        <authorList>
            <consortium name="US DOE Joint Genome Institute (JGI-PGF)"/>
            <person name="Lucas S."/>
            <person name="Han J."/>
            <person name="Lapidus A."/>
            <person name="Bruce D."/>
            <person name="Goodwin L."/>
            <person name="Pitluck S."/>
            <person name="Peters L."/>
            <person name="Kyrpides N."/>
            <person name="Mavromatis K."/>
            <person name="Ivanova N."/>
            <person name="Ovchinnikova G."/>
            <person name="Zhang X."/>
            <person name="Misra M."/>
            <person name="Detter J.C."/>
            <person name="Tapia R."/>
            <person name="Han C."/>
            <person name="Land M."/>
            <person name="Hauser L."/>
            <person name="Markowitz V."/>
            <person name="Cheng J.-F."/>
            <person name="Hugenholtz P."/>
            <person name="Woyke T."/>
            <person name="Wu D."/>
            <person name="Tindall B."/>
            <person name="Faehrich R."/>
            <person name="Brambilla E."/>
            <person name="Klenk H.-P."/>
            <person name="Eisen J.A."/>
        </authorList>
    </citation>
    <scope>NUCLEOTIDE SEQUENCE [LARGE SCALE GENOMIC DNA]</scope>
    <source>
        <strain evidence="14">ATCC 29530 / DSM 19594 / LMG 11500 / NCIMB 11436 / LSU 4</strain>
    </source>
</reference>
<dbReference type="PANTHER" id="PTHR24422">
    <property type="entry name" value="CHEMOTAXIS PROTEIN METHYLTRANSFERASE"/>
    <property type="match status" value="1"/>
</dbReference>
<dbReference type="InterPro" id="IPR029063">
    <property type="entry name" value="SAM-dependent_MTases_sf"/>
</dbReference>
<keyword evidence="3 13" id="KW-0489">Methyltransferase</keyword>
<evidence type="ECO:0000259" key="8">
    <source>
        <dbReference type="PROSITE" id="PS50109"/>
    </source>
</evidence>
<dbReference type="GO" id="GO:0000156">
    <property type="term" value="F:phosphorelay response regulator activity"/>
    <property type="evidence" value="ECO:0007669"/>
    <property type="project" value="InterPro"/>
</dbReference>
<reference evidence="13 14" key="2">
    <citation type="journal article" date="2012" name="Stand. Genomic Sci.">
        <title>Complete genome sequence of the aquatic bacterium Runella slithyformis type strain (LSU 4(T)).</title>
        <authorList>
            <person name="Copeland A."/>
            <person name="Zhang X."/>
            <person name="Misra M."/>
            <person name="Lapidus A."/>
            <person name="Nolan M."/>
            <person name="Lucas S."/>
            <person name="Deshpande S."/>
            <person name="Cheng J.F."/>
            <person name="Tapia R."/>
            <person name="Goodwin L.A."/>
            <person name="Pitluck S."/>
            <person name="Liolios K."/>
            <person name="Pagani I."/>
            <person name="Ivanova N."/>
            <person name="Mikhailova N."/>
            <person name="Pati A."/>
            <person name="Chen A."/>
            <person name="Palaniappan K."/>
            <person name="Land M."/>
            <person name="Hauser L."/>
            <person name="Pan C."/>
            <person name="Jeffries C.D."/>
            <person name="Detter J.C."/>
            <person name="Brambilla E.M."/>
            <person name="Rohde M."/>
            <person name="Djao O.D."/>
            <person name="Goker M."/>
            <person name="Sikorski J."/>
            <person name="Tindall B.J."/>
            <person name="Woyke T."/>
            <person name="Bristow J."/>
            <person name="Eisen J.A."/>
            <person name="Markowitz V."/>
            <person name="Hugenholtz P."/>
            <person name="Kyrpides N.C."/>
            <person name="Klenk H.P."/>
            <person name="Mavromatis K."/>
        </authorList>
    </citation>
    <scope>NUCLEOTIDE SEQUENCE [LARGE SCALE GENOMIC DNA]</scope>
    <source>
        <strain evidence="14">ATCC 29530 / DSM 19594 / LMG 11500 / NCIMB 11436 / LSU 4</strain>
    </source>
</reference>
<evidence type="ECO:0000256" key="2">
    <source>
        <dbReference type="ARBA" id="ARBA00001541"/>
    </source>
</evidence>
<dbReference type="InterPro" id="IPR022642">
    <property type="entry name" value="CheR_C"/>
</dbReference>
<keyword evidence="7" id="KW-0175">Coiled coil</keyword>
<dbReference type="GO" id="GO:0006935">
    <property type="term" value="P:chemotaxis"/>
    <property type="evidence" value="ECO:0007669"/>
    <property type="project" value="UniProtKB-UniRule"/>
</dbReference>
<dbReference type="SUPFAM" id="SSF47757">
    <property type="entry name" value="Chemotaxis receptor methyltransferase CheR, N-terminal domain"/>
    <property type="match status" value="1"/>
</dbReference>
<keyword evidence="13" id="KW-0418">Kinase</keyword>
<dbReference type="PROSITE" id="PS50122">
    <property type="entry name" value="CHEB"/>
    <property type="match status" value="1"/>
</dbReference>
<dbReference type="PANTHER" id="PTHR24422:SF27">
    <property type="entry name" value="PROTEIN-GLUTAMATE O-METHYLTRANSFERASE"/>
    <property type="match status" value="1"/>
</dbReference>
<dbReference type="InterPro" id="IPR022641">
    <property type="entry name" value="CheR_N"/>
</dbReference>
<dbReference type="SMART" id="SM00388">
    <property type="entry name" value="HisKA"/>
    <property type="match status" value="1"/>
</dbReference>
<dbReference type="GO" id="GO:0008984">
    <property type="term" value="F:protein-glutamate methylesterase activity"/>
    <property type="evidence" value="ECO:0007669"/>
    <property type="project" value="UniProtKB-EC"/>
</dbReference>
<feature type="active site" evidence="6">
    <location>
        <position position="143"/>
    </location>
</feature>
<dbReference type="InterPro" id="IPR003661">
    <property type="entry name" value="HisK_dim/P_dom"/>
</dbReference>
<evidence type="ECO:0000259" key="11">
    <source>
        <dbReference type="PROSITE" id="PS50122"/>
    </source>
</evidence>
<evidence type="ECO:0000256" key="7">
    <source>
        <dbReference type="SAM" id="Coils"/>
    </source>
</evidence>
<dbReference type="SUPFAM" id="SSF55874">
    <property type="entry name" value="ATPase domain of HSP90 chaperone/DNA topoisomerase II/histidine kinase"/>
    <property type="match status" value="1"/>
</dbReference>
<evidence type="ECO:0000256" key="6">
    <source>
        <dbReference type="PROSITE-ProRule" id="PRU00050"/>
    </source>
</evidence>
<dbReference type="Proteomes" id="UP000000493">
    <property type="component" value="Chromosome"/>
</dbReference>
<dbReference type="Gene3D" id="1.10.155.10">
    <property type="entry name" value="Chemotaxis receptor methyltransferase CheR, N-terminal domain"/>
    <property type="match status" value="1"/>
</dbReference>
<feature type="domain" description="PAC" evidence="10">
    <location>
        <begin position="932"/>
        <end position="984"/>
    </location>
</feature>
<protein>
    <submittedName>
        <fullName evidence="13">Signal transduction histidine kinase with CheB and CheR activity</fullName>
        <ecNumber evidence="13">2.1.1.80</ecNumber>
        <ecNumber evidence="13">3.1.1.61</ecNumber>
    </submittedName>
</protein>
<dbReference type="SUPFAM" id="SSF55785">
    <property type="entry name" value="PYP-like sensor domain (PAS domain)"/>
    <property type="match status" value="2"/>
</dbReference>
<feature type="active site" evidence="6">
    <location>
        <position position="51"/>
    </location>
</feature>
<keyword evidence="14" id="KW-1185">Reference proteome</keyword>
<dbReference type="Pfam" id="PF01339">
    <property type="entry name" value="CheB_methylest"/>
    <property type="match status" value="1"/>
</dbReference>
<dbReference type="AlphaFoldDB" id="A0A7U3ZKT7"/>
<dbReference type="Gene3D" id="3.40.50.180">
    <property type="entry name" value="Methylesterase CheB, C-terminal domain"/>
    <property type="match status" value="1"/>
</dbReference>
<dbReference type="GO" id="GO:0008983">
    <property type="term" value="F:protein-glutamate O-methyltransferase activity"/>
    <property type="evidence" value="ECO:0007669"/>
    <property type="project" value="UniProtKB-EC"/>
</dbReference>
<dbReference type="PROSITE" id="PS50113">
    <property type="entry name" value="PAC"/>
    <property type="match status" value="1"/>
</dbReference>
<dbReference type="PROSITE" id="PS50109">
    <property type="entry name" value="HIS_KIN"/>
    <property type="match status" value="1"/>
</dbReference>
<name>A0A7U3ZKT7_RUNSL</name>
<gene>
    <name evidence="13" type="ordered locus">Runsl_2599</name>
</gene>
<keyword evidence="5" id="KW-0949">S-adenosyl-L-methionine</keyword>
<evidence type="ECO:0000256" key="5">
    <source>
        <dbReference type="ARBA" id="ARBA00022691"/>
    </source>
</evidence>
<dbReference type="Pfam" id="PF00512">
    <property type="entry name" value="HisKA"/>
    <property type="match status" value="1"/>
</dbReference>
<feature type="domain" description="Histidine kinase" evidence="8">
    <location>
        <begin position="1013"/>
        <end position="1241"/>
    </location>
</feature>
<proteinExistence type="predicted"/>
<accession>A0A7U3ZKT7</accession>
<dbReference type="Pfam" id="PF02518">
    <property type="entry name" value="HATPase_c"/>
    <property type="match status" value="1"/>
</dbReference>
<dbReference type="InterPro" id="IPR000780">
    <property type="entry name" value="CheR_MeTrfase"/>
</dbReference>
<dbReference type="Gene3D" id="1.10.287.130">
    <property type="match status" value="1"/>
</dbReference>
<feature type="coiled-coil region" evidence="7">
    <location>
        <begin position="651"/>
        <end position="731"/>
    </location>
</feature>
<evidence type="ECO:0000259" key="9">
    <source>
        <dbReference type="PROSITE" id="PS50112"/>
    </source>
</evidence>
<dbReference type="InterPro" id="IPR036804">
    <property type="entry name" value="CheR_N_sf"/>
</dbReference>
<dbReference type="InterPro" id="IPR005467">
    <property type="entry name" value="His_kinase_dom"/>
</dbReference>
<dbReference type="Gene3D" id="3.40.50.150">
    <property type="entry name" value="Vaccinia Virus protein VP39"/>
    <property type="match status" value="1"/>
</dbReference>
<dbReference type="CDD" id="cd00130">
    <property type="entry name" value="PAS"/>
    <property type="match status" value="1"/>
</dbReference>
<dbReference type="Pfam" id="PF08447">
    <property type="entry name" value="PAS_3"/>
    <property type="match status" value="1"/>
</dbReference>
<dbReference type="SMART" id="SM00387">
    <property type="entry name" value="HATPase_c"/>
    <property type="match status" value="1"/>
</dbReference>
<evidence type="ECO:0000256" key="4">
    <source>
        <dbReference type="ARBA" id="ARBA00022679"/>
    </source>
</evidence>
<dbReference type="Gene3D" id="3.30.565.10">
    <property type="entry name" value="Histidine kinase-like ATPase, C-terminal domain"/>
    <property type="match status" value="1"/>
</dbReference>
<evidence type="ECO:0000256" key="1">
    <source>
        <dbReference type="ARBA" id="ARBA00000085"/>
    </source>
</evidence>
<dbReference type="InterPro" id="IPR000700">
    <property type="entry name" value="PAS-assoc_C"/>
</dbReference>
<dbReference type="Pfam" id="PF13426">
    <property type="entry name" value="PAS_9"/>
    <property type="match status" value="1"/>
</dbReference>
<evidence type="ECO:0000313" key="13">
    <source>
        <dbReference type="EMBL" id="AEI49000.1"/>
    </source>
</evidence>
<evidence type="ECO:0000256" key="3">
    <source>
        <dbReference type="ARBA" id="ARBA00022603"/>
    </source>
</evidence>
<dbReference type="SUPFAM" id="SSF52738">
    <property type="entry name" value="Methylesterase CheB, C-terminal domain"/>
    <property type="match status" value="1"/>
</dbReference>
<dbReference type="SMART" id="SM00086">
    <property type="entry name" value="PAC"/>
    <property type="match status" value="1"/>
</dbReference>
<dbReference type="InterPro" id="IPR036097">
    <property type="entry name" value="HisK_dim/P_sf"/>
</dbReference>
<feature type="domain" description="CheB-type methylesterase" evidence="11">
    <location>
        <begin position="8"/>
        <end position="193"/>
    </location>
</feature>
<feature type="domain" description="PAS" evidence="9">
    <location>
        <begin position="859"/>
        <end position="929"/>
    </location>
</feature>
<dbReference type="GO" id="GO:0000155">
    <property type="term" value="F:phosphorelay sensor kinase activity"/>
    <property type="evidence" value="ECO:0007669"/>
    <property type="project" value="InterPro"/>
</dbReference>
<keyword evidence="6" id="KW-0145">Chemotaxis</keyword>
<sequence length="1251" mass="142578">MANKTASPSEGEKENVPIVAIGASAGGLDAVSELLRHLSPTTNMCYVYVQHPDPSQDNRLSAVLSKVTQMTVRDAEYEMPLRPNEVYVIPPDKDMEIIDGLLVHRPRNEETFMHMPIDRFFVSLSERQREGAIALLLSGMGTDGTLGLKAVKMSGGITFAQDETARFRSMPMAAIGEGVVDMVMSPEDMAREIGRLSQKATVFLRVKEDGSGNEEDADTDLRIILQLLLKATGVDFSHYKINTIQRRINRRIVLYRLESLRDYAKYLREHPLEVGILYNDLLINVTQFFRDQETVSYLQKVILPQIIHIKPAQEPIRIWVPACATGEEAYSLAMLLMEVFEELSISRPIQIFATDLSEIAIAKARLGTYTQSELLGVSPKRLQRFFTKADDQYRIIRHIRDVCVFAPHNLFKDPPFSRLDLISCCNLFIYLDTTLQKQAISIFHYALNAAGFLQLGKSETIGGAGAIFAQVEKSVKIYVRKNDTAVLPSLQINSRSRESDRTGSSSRRGFTLKETVFNSNELDKEVDALLLAQYVPASVVVNQDLDILQFRGSTGLFLEPSPGKASLNLLKMARPDLVFELRSLVHKVKKTGKTAHKTGLELNVKGNVHQVEVEALPLRNEAAERLILIVFREIPLTDVSLRPSVARDRRIRQLEEELALAREDMRSIIEDQEANNEELQSANEEIVSSNEELQSINEELETSKEEIESTNEELITINQELQLRNDQLSEAQEYANVIFGTIREATLMLDRSLRVRSANVAFYKTFHARAEETEGRLIYELDERQWDIPELRHLLENIIPYKGHFQGFEVRHTFPGVGEKIMMLNAKMVMQQPNRQEMILLVIEDITEHRQVQRLLEEREAWFHGMADNAPVLIRVAGTDGLYNFFNKTWLEFTGRTMEEETGHGWTQRIQPDDRECYQQLYDEHFHSRQPYRTEYRLMRHDGAYRWMLENGKPLFSIDGEFIGYMGTCAEVHDQKMENEVLEAKVKQRTQDLYEANANLKRSNEELRQYAYIASHDLQEPLRKIVTFSGRIQKKFAESLPEQGHEYLAKIVTSAQRMTRLIDDLLTFSRTIHQNKNFVTVDLNEVLRGVLQDFDLTISEKNAAVRAAHLPTIEAVPLQMAQLFYNLVGNALKFTSGSKPPLISIEAKEATVEEVHHHISQAAPGVYWKISVRDNGIGFDPAYSEQIFSIFQRLHDRDTYMGTGIGLALCRRIINNHDGDLYAEGKEGEGAIFHLLLPAKQSQTERKFSES</sequence>
<dbReference type="InterPro" id="IPR003594">
    <property type="entry name" value="HATPase_dom"/>
</dbReference>
<keyword evidence="4 13" id="KW-0808">Transferase</keyword>
<dbReference type="Pfam" id="PF01739">
    <property type="entry name" value="CheR"/>
    <property type="match status" value="1"/>
</dbReference>
<dbReference type="InterPro" id="IPR050903">
    <property type="entry name" value="Bact_Chemotaxis_MeTrfase"/>
</dbReference>
<dbReference type="Pfam" id="PF03705">
    <property type="entry name" value="CheR_N"/>
    <property type="match status" value="1"/>
</dbReference>
<dbReference type="CDD" id="cd00082">
    <property type="entry name" value="HisKA"/>
    <property type="match status" value="1"/>
</dbReference>
<feature type="domain" description="CheR-type methyltransferase" evidence="12">
    <location>
        <begin position="217"/>
        <end position="481"/>
    </location>
</feature>
<evidence type="ECO:0000259" key="10">
    <source>
        <dbReference type="PROSITE" id="PS50113"/>
    </source>
</evidence>
<dbReference type="NCBIfam" id="TIGR00229">
    <property type="entry name" value="sensory_box"/>
    <property type="match status" value="1"/>
</dbReference>
<dbReference type="InterPro" id="IPR000014">
    <property type="entry name" value="PAS"/>
</dbReference>
<dbReference type="InterPro" id="IPR000673">
    <property type="entry name" value="Sig_transdc_resp-reg_Me-estase"/>
</dbReference>
<dbReference type="SMART" id="SM00138">
    <property type="entry name" value="MeTrc"/>
    <property type="match status" value="1"/>
</dbReference>
<dbReference type="EC" id="2.1.1.80" evidence="13"/>
<feature type="active site" evidence="6">
    <location>
        <position position="24"/>
    </location>
</feature>
<dbReference type="InterPro" id="IPR035965">
    <property type="entry name" value="PAS-like_dom_sf"/>
</dbReference>
<dbReference type="SMART" id="SM00091">
    <property type="entry name" value="PAS"/>
    <property type="match status" value="2"/>
</dbReference>
<dbReference type="KEGG" id="rsi:Runsl_2599"/>
<evidence type="ECO:0000259" key="12">
    <source>
        <dbReference type="PROSITE" id="PS50123"/>
    </source>
</evidence>
<dbReference type="InterPro" id="IPR001610">
    <property type="entry name" value="PAC"/>
</dbReference>
<dbReference type="PRINTS" id="PR00996">
    <property type="entry name" value="CHERMTFRASE"/>
</dbReference>
<dbReference type="EC" id="3.1.1.61" evidence="13"/>
<comment type="catalytic activity">
    <reaction evidence="1">
        <text>ATP + protein L-histidine = ADP + protein N-phospho-L-histidine.</text>
        <dbReference type="EC" id="2.7.13.3"/>
    </reaction>
</comment>
<dbReference type="PROSITE" id="PS50112">
    <property type="entry name" value="PAS"/>
    <property type="match status" value="1"/>
</dbReference>
<comment type="catalytic activity">
    <reaction evidence="2">
        <text>L-glutamyl-[protein] + S-adenosyl-L-methionine = [protein]-L-glutamate 5-O-methyl ester + S-adenosyl-L-homocysteine</text>
        <dbReference type="Rhea" id="RHEA:24452"/>
        <dbReference type="Rhea" id="RHEA-COMP:10208"/>
        <dbReference type="Rhea" id="RHEA-COMP:10311"/>
        <dbReference type="ChEBI" id="CHEBI:29973"/>
        <dbReference type="ChEBI" id="CHEBI:57856"/>
        <dbReference type="ChEBI" id="CHEBI:59789"/>
        <dbReference type="ChEBI" id="CHEBI:82795"/>
        <dbReference type="EC" id="2.1.1.80"/>
    </reaction>
</comment>
<organism evidence="13 14">
    <name type="scientific">Runella slithyformis (strain ATCC 29530 / DSM 19594 / LMG 11500 / NCIMB 11436 / LSU 4)</name>
    <dbReference type="NCBI Taxonomy" id="761193"/>
    <lineage>
        <taxon>Bacteria</taxon>
        <taxon>Pseudomonadati</taxon>
        <taxon>Bacteroidota</taxon>
        <taxon>Cytophagia</taxon>
        <taxon>Cytophagales</taxon>
        <taxon>Spirosomataceae</taxon>
        <taxon>Runella</taxon>
    </lineage>
</organism>
<dbReference type="SUPFAM" id="SSF53335">
    <property type="entry name" value="S-adenosyl-L-methionine-dependent methyltransferases"/>
    <property type="match status" value="1"/>
</dbReference>